<dbReference type="InterPro" id="IPR036390">
    <property type="entry name" value="WH_DNA-bd_sf"/>
</dbReference>
<dbReference type="EMBL" id="FRDN01000003">
    <property type="protein sequence ID" value="SHN49037.1"/>
    <property type="molecule type" value="Genomic_DNA"/>
</dbReference>
<name>A0A1M7RRT3_9FIRM</name>
<reference evidence="6" key="1">
    <citation type="submission" date="2016-12" db="EMBL/GenBank/DDBJ databases">
        <authorList>
            <person name="Varghese N."/>
            <person name="Submissions S."/>
        </authorList>
    </citation>
    <scope>NUCLEOTIDE SEQUENCE [LARGE SCALE GENOMIC DNA]</scope>
    <source>
        <strain evidence="6">DSM 11544</strain>
    </source>
</reference>
<dbReference type="Proteomes" id="UP000184010">
    <property type="component" value="Unassembled WGS sequence"/>
</dbReference>
<proteinExistence type="predicted"/>
<dbReference type="RefSeq" id="WP_072770720.1">
    <property type="nucleotide sequence ID" value="NZ_FRDN01000003.1"/>
</dbReference>
<keyword evidence="2" id="KW-0238">DNA-binding</keyword>
<dbReference type="Pfam" id="PF00392">
    <property type="entry name" value="GntR"/>
    <property type="match status" value="1"/>
</dbReference>
<dbReference type="Pfam" id="PF07702">
    <property type="entry name" value="UTRA"/>
    <property type="match status" value="1"/>
</dbReference>
<dbReference type="PANTHER" id="PTHR44846">
    <property type="entry name" value="MANNOSYL-D-GLYCERATE TRANSPORT/METABOLISM SYSTEM REPRESSOR MNGR-RELATED"/>
    <property type="match status" value="1"/>
</dbReference>
<dbReference type="STRING" id="1121395.SAMN02745215_00021"/>
<sequence length="256" mass="29216">MSNAFNDNQIPLYIQLKNLITRKIKDGELLPGEKLCSERELCELYDVSRITVRQAMNDLEKEGLIFKAHGKGTFVAEPKLEQELFTITPFQNSLLMKGLKPNTKLMEYLVLPNSYEISQILDVPLVEHIFQLKLLGLNEDNPMAFYNSYFSVELGQKMLELAEAASSRHESFTTLDLYKNIPEINLRTISQTIEASIADSYIASILEVKKGSPIFIVQSVIYSDQNQPLEKKTAIYRGDKYKFSVIRKPNNNEVSP</sequence>
<gene>
    <name evidence="5" type="ORF">SAMN02745215_00021</name>
</gene>
<evidence type="ECO:0000259" key="4">
    <source>
        <dbReference type="PROSITE" id="PS50949"/>
    </source>
</evidence>
<dbReference type="Gene3D" id="1.10.10.10">
    <property type="entry name" value="Winged helix-like DNA-binding domain superfamily/Winged helix DNA-binding domain"/>
    <property type="match status" value="1"/>
</dbReference>
<dbReference type="CDD" id="cd07377">
    <property type="entry name" value="WHTH_GntR"/>
    <property type="match status" value="1"/>
</dbReference>
<dbReference type="Gene3D" id="3.40.1410.10">
    <property type="entry name" value="Chorismate lyase-like"/>
    <property type="match status" value="1"/>
</dbReference>
<dbReference type="SMART" id="SM00345">
    <property type="entry name" value="HTH_GNTR"/>
    <property type="match status" value="1"/>
</dbReference>
<evidence type="ECO:0000256" key="1">
    <source>
        <dbReference type="ARBA" id="ARBA00023015"/>
    </source>
</evidence>
<dbReference type="GO" id="GO:0003700">
    <property type="term" value="F:DNA-binding transcription factor activity"/>
    <property type="evidence" value="ECO:0007669"/>
    <property type="project" value="InterPro"/>
</dbReference>
<evidence type="ECO:0000256" key="3">
    <source>
        <dbReference type="ARBA" id="ARBA00023163"/>
    </source>
</evidence>
<dbReference type="SUPFAM" id="SSF64288">
    <property type="entry name" value="Chorismate lyase-like"/>
    <property type="match status" value="1"/>
</dbReference>
<keyword evidence="3" id="KW-0804">Transcription</keyword>
<dbReference type="InterPro" id="IPR050679">
    <property type="entry name" value="Bact_HTH_transcr_reg"/>
</dbReference>
<dbReference type="InterPro" id="IPR000524">
    <property type="entry name" value="Tscrpt_reg_HTH_GntR"/>
</dbReference>
<dbReference type="InterPro" id="IPR036388">
    <property type="entry name" value="WH-like_DNA-bd_sf"/>
</dbReference>
<dbReference type="GO" id="GO:0045892">
    <property type="term" value="P:negative regulation of DNA-templated transcription"/>
    <property type="evidence" value="ECO:0007669"/>
    <property type="project" value="TreeGrafter"/>
</dbReference>
<feature type="domain" description="HTH gntR-type" evidence="4">
    <location>
        <begin position="10"/>
        <end position="78"/>
    </location>
</feature>
<dbReference type="InterPro" id="IPR011663">
    <property type="entry name" value="UTRA"/>
</dbReference>
<evidence type="ECO:0000313" key="5">
    <source>
        <dbReference type="EMBL" id="SHN49037.1"/>
    </source>
</evidence>
<keyword evidence="1" id="KW-0805">Transcription regulation</keyword>
<dbReference type="SUPFAM" id="SSF46785">
    <property type="entry name" value="Winged helix' DNA-binding domain"/>
    <property type="match status" value="1"/>
</dbReference>
<evidence type="ECO:0000256" key="2">
    <source>
        <dbReference type="ARBA" id="ARBA00023125"/>
    </source>
</evidence>
<dbReference type="PANTHER" id="PTHR44846:SF1">
    <property type="entry name" value="MANNOSYL-D-GLYCERATE TRANSPORT_METABOLISM SYSTEM REPRESSOR MNGR-RELATED"/>
    <property type="match status" value="1"/>
</dbReference>
<organism evidence="5 6">
    <name type="scientific">Desulfitobacterium chlororespirans DSM 11544</name>
    <dbReference type="NCBI Taxonomy" id="1121395"/>
    <lineage>
        <taxon>Bacteria</taxon>
        <taxon>Bacillati</taxon>
        <taxon>Bacillota</taxon>
        <taxon>Clostridia</taxon>
        <taxon>Eubacteriales</taxon>
        <taxon>Desulfitobacteriaceae</taxon>
        <taxon>Desulfitobacterium</taxon>
    </lineage>
</organism>
<dbReference type="FunFam" id="1.10.10.10:FF:000079">
    <property type="entry name" value="GntR family transcriptional regulator"/>
    <property type="match status" value="1"/>
</dbReference>
<evidence type="ECO:0000313" key="6">
    <source>
        <dbReference type="Proteomes" id="UP000184010"/>
    </source>
</evidence>
<dbReference type="SMART" id="SM00866">
    <property type="entry name" value="UTRA"/>
    <property type="match status" value="1"/>
</dbReference>
<dbReference type="InterPro" id="IPR028978">
    <property type="entry name" value="Chorismate_lyase_/UTRA_dom_sf"/>
</dbReference>
<dbReference type="PRINTS" id="PR00035">
    <property type="entry name" value="HTHGNTR"/>
</dbReference>
<dbReference type="PROSITE" id="PS50949">
    <property type="entry name" value="HTH_GNTR"/>
    <property type="match status" value="1"/>
</dbReference>
<dbReference type="GO" id="GO:0003677">
    <property type="term" value="F:DNA binding"/>
    <property type="evidence" value="ECO:0007669"/>
    <property type="project" value="UniProtKB-KW"/>
</dbReference>
<protein>
    <submittedName>
        <fullName evidence="5">GntR family transcriptional regulator</fullName>
    </submittedName>
</protein>
<accession>A0A1M7RRT3</accession>
<dbReference type="AlphaFoldDB" id="A0A1M7RRT3"/>
<keyword evidence="6" id="KW-1185">Reference proteome</keyword>